<evidence type="ECO:0000313" key="5">
    <source>
        <dbReference type="EMBL" id="OTF87167.1"/>
    </source>
</evidence>
<dbReference type="Pfam" id="PF01657">
    <property type="entry name" value="Stress-antifung"/>
    <property type="match status" value="1"/>
</dbReference>
<dbReference type="OMA" id="ARNSHNA"/>
<organism evidence="5 6">
    <name type="scientific">Helianthus annuus</name>
    <name type="common">Common sunflower</name>
    <dbReference type="NCBI Taxonomy" id="4232"/>
    <lineage>
        <taxon>Eukaryota</taxon>
        <taxon>Viridiplantae</taxon>
        <taxon>Streptophyta</taxon>
        <taxon>Embryophyta</taxon>
        <taxon>Tracheophyta</taxon>
        <taxon>Spermatophyta</taxon>
        <taxon>Magnoliopsida</taxon>
        <taxon>eudicotyledons</taxon>
        <taxon>Gunneridae</taxon>
        <taxon>Pentapetalae</taxon>
        <taxon>asterids</taxon>
        <taxon>campanulids</taxon>
        <taxon>Asterales</taxon>
        <taxon>Asteraceae</taxon>
        <taxon>Asteroideae</taxon>
        <taxon>Heliantheae alliance</taxon>
        <taxon>Heliantheae</taxon>
        <taxon>Helianthus</taxon>
    </lineage>
</organism>
<sequence length="143" mass="15657">MANSQNSTNIDRFNGDLGPLLRKLRGDASAGGPLQKFATDNTSGPDFSTIYGRVQCTLDLSETQCSDCLEDIINRIALYFNGRVGGRILVPICNFRYEIYRFYNQIECSGYSSTTTTTTITTGFTIISASLTTSHGSKTKTPK</sequence>
<dbReference type="PROSITE" id="PS51473">
    <property type="entry name" value="GNK2"/>
    <property type="match status" value="1"/>
</dbReference>
<evidence type="ECO:0000256" key="2">
    <source>
        <dbReference type="ARBA" id="ARBA00022737"/>
    </source>
</evidence>
<dbReference type="Gramene" id="mRNA:HanXRQr2_Chr17g0814951">
    <property type="protein sequence ID" value="mRNA:HanXRQr2_Chr17g0814951"/>
    <property type="gene ID" value="HanXRQr2_Chr17g0814951"/>
</dbReference>
<dbReference type="InterPro" id="IPR038408">
    <property type="entry name" value="GNK2_sf"/>
</dbReference>
<reference evidence="4" key="3">
    <citation type="submission" date="2020-06" db="EMBL/GenBank/DDBJ databases">
        <title>Helianthus annuus Genome sequencing and assembly Release 2.</title>
        <authorList>
            <person name="Gouzy J."/>
            <person name="Langlade N."/>
            <person name="Munos S."/>
        </authorList>
    </citation>
    <scope>NUCLEOTIDE SEQUENCE</scope>
    <source>
        <tissue evidence="4">Leaves</tissue>
    </source>
</reference>
<feature type="domain" description="Gnk2-homologous" evidence="3">
    <location>
        <begin position="1"/>
        <end position="102"/>
    </location>
</feature>
<dbReference type="FunFam" id="3.30.430.20:FF:000002">
    <property type="entry name" value="Cysteine-rich receptor-like protein kinase 10"/>
    <property type="match status" value="1"/>
</dbReference>
<protein>
    <submittedName>
        <fullName evidence="4 5">Gnk2-like domain-containing protein</fullName>
    </submittedName>
</protein>
<dbReference type="InParanoid" id="A0A251RS93"/>
<evidence type="ECO:0000256" key="1">
    <source>
        <dbReference type="ARBA" id="ARBA00022729"/>
    </source>
</evidence>
<dbReference type="Gene3D" id="3.30.430.20">
    <property type="entry name" value="Gnk2 domain, C-X8-C-X2-C motif"/>
    <property type="match status" value="1"/>
</dbReference>
<gene>
    <name evidence="5" type="ORF">HannXRQ_Chr17g0558811</name>
    <name evidence="4" type="ORF">HanXRQr2_Chr17g0814951</name>
</gene>
<dbReference type="Proteomes" id="UP000215914">
    <property type="component" value="Chromosome 17"/>
</dbReference>
<keyword evidence="1" id="KW-0732">Signal</keyword>
<dbReference type="EMBL" id="CM007906">
    <property type="protein sequence ID" value="OTF87167.1"/>
    <property type="molecule type" value="Genomic_DNA"/>
</dbReference>
<dbReference type="AlphaFoldDB" id="A0A251RS93"/>
<dbReference type="PANTHER" id="PTHR32099:SF99">
    <property type="entry name" value="GNK2-LIKE DOMAIN-CONTAINING PROTEIN"/>
    <property type="match status" value="1"/>
</dbReference>
<keyword evidence="2" id="KW-0677">Repeat</keyword>
<name>A0A251RS93_HELAN</name>
<reference evidence="5" key="2">
    <citation type="submission" date="2017-02" db="EMBL/GenBank/DDBJ databases">
        <title>Sunflower complete genome.</title>
        <authorList>
            <person name="Langlade N."/>
            <person name="Munos S."/>
        </authorList>
    </citation>
    <scope>NUCLEOTIDE SEQUENCE [LARGE SCALE GENOMIC DNA]</scope>
    <source>
        <tissue evidence="5">Leaves</tissue>
    </source>
</reference>
<accession>A0A251RS93</accession>
<dbReference type="EMBL" id="MNCJ02000332">
    <property type="protein sequence ID" value="KAF5756461.1"/>
    <property type="molecule type" value="Genomic_DNA"/>
</dbReference>
<proteinExistence type="predicted"/>
<evidence type="ECO:0000259" key="3">
    <source>
        <dbReference type="PROSITE" id="PS51473"/>
    </source>
</evidence>
<keyword evidence="6" id="KW-1185">Reference proteome</keyword>
<reference evidence="4 6" key="1">
    <citation type="journal article" date="2017" name="Nature">
        <title>The sunflower genome provides insights into oil metabolism, flowering and Asterid evolution.</title>
        <authorList>
            <person name="Badouin H."/>
            <person name="Gouzy J."/>
            <person name="Grassa C.J."/>
            <person name="Murat F."/>
            <person name="Staton S.E."/>
            <person name="Cottret L."/>
            <person name="Lelandais-Briere C."/>
            <person name="Owens G.L."/>
            <person name="Carrere S."/>
            <person name="Mayjonade B."/>
            <person name="Legrand L."/>
            <person name="Gill N."/>
            <person name="Kane N.C."/>
            <person name="Bowers J.E."/>
            <person name="Hubner S."/>
            <person name="Bellec A."/>
            <person name="Berard A."/>
            <person name="Berges H."/>
            <person name="Blanchet N."/>
            <person name="Boniface M.C."/>
            <person name="Brunel D."/>
            <person name="Catrice O."/>
            <person name="Chaidir N."/>
            <person name="Claudel C."/>
            <person name="Donnadieu C."/>
            <person name="Faraut T."/>
            <person name="Fievet G."/>
            <person name="Helmstetter N."/>
            <person name="King M."/>
            <person name="Knapp S.J."/>
            <person name="Lai Z."/>
            <person name="Le Paslier M.C."/>
            <person name="Lippi Y."/>
            <person name="Lorenzon L."/>
            <person name="Mandel J.R."/>
            <person name="Marage G."/>
            <person name="Marchand G."/>
            <person name="Marquand E."/>
            <person name="Bret-Mestries E."/>
            <person name="Morien E."/>
            <person name="Nambeesan S."/>
            <person name="Nguyen T."/>
            <person name="Pegot-Espagnet P."/>
            <person name="Pouilly N."/>
            <person name="Raftis F."/>
            <person name="Sallet E."/>
            <person name="Schiex T."/>
            <person name="Thomas J."/>
            <person name="Vandecasteele C."/>
            <person name="Vares D."/>
            <person name="Vear F."/>
            <person name="Vautrin S."/>
            <person name="Crespi M."/>
            <person name="Mangin B."/>
            <person name="Burke J.M."/>
            <person name="Salse J."/>
            <person name="Munos S."/>
            <person name="Vincourt P."/>
            <person name="Rieseberg L.H."/>
            <person name="Langlade N.B."/>
        </authorList>
    </citation>
    <scope>NUCLEOTIDE SEQUENCE [LARGE SCALE GENOMIC DNA]</scope>
    <source>
        <strain evidence="6">cv. SF193</strain>
        <tissue evidence="4">Leaves</tissue>
    </source>
</reference>
<evidence type="ECO:0000313" key="4">
    <source>
        <dbReference type="EMBL" id="KAF5756461.1"/>
    </source>
</evidence>
<dbReference type="InterPro" id="IPR002902">
    <property type="entry name" value="GNK2"/>
</dbReference>
<evidence type="ECO:0000313" key="6">
    <source>
        <dbReference type="Proteomes" id="UP000215914"/>
    </source>
</evidence>
<dbReference type="PANTHER" id="PTHR32099">
    <property type="entry name" value="CYSTEINE-RICH REPEAT SECRETORY PROTEIN"/>
    <property type="match status" value="1"/>
</dbReference>
<dbReference type="CDD" id="cd23509">
    <property type="entry name" value="Gnk2-like"/>
    <property type="match status" value="1"/>
</dbReference>